<evidence type="ECO:0000313" key="2">
    <source>
        <dbReference type="EMBL" id="VFK40357.1"/>
    </source>
</evidence>
<dbReference type="EMBL" id="CAADFR010000005">
    <property type="protein sequence ID" value="VFK36765.1"/>
    <property type="molecule type" value="Genomic_DNA"/>
</dbReference>
<sequence>MKELVFFLEEPSAREMMKGVLSRLLPDDIAIRYVVFEGKQDLHKRLGKRLKGWMNQDARFVVLRDQDRGDCIKTKKQLSAVSRDVGKDDVLIRIACHELESWYLGDLDAVEKGLGIGGIAKNQDRKKYRDPDRLTNPSQELNRLTKQAYQKVSGSRNIGPHLSLKDNCSHSFMVFISGICRLIQEAWKIPTRRSRNQKGCSKCVWLGPREASPQKLHPSERSLP</sequence>
<accession>A0A450YFP1</accession>
<evidence type="ECO:0008006" key="3">
    <source>
        <dbReference type="Google" id="ProtNLM"/>
    </source>
</evidence>
<name>A0A450YFP1_9GAMM</name>
<protein>
    <recommendedName>
        <fullName evidence="3">DUF4276 family protein</fullName>
    </recommendedName>
</protein>
<dbReference type="Pfam" id="PF14103">
    <property type="entry name" value="DUF4276"/>
    <property type="match status" value="1"/>
</dbReference>
<dbReference type="AlphaFoldDB" id="A0A450YFP1"/>
<organism evidence="2">
    <name type="scientific">Candidatus Kentrum sp. SD</name>
    <dbReference type="NCBI Taxonomy" id="2126332"/>
    <lineage>
        <taxon>Bacteria</taxon>
        <taxon>Pseudomonadati</taxon>
        <taxon>Pseudomonadota</taxon>
        <taxon>Gammaproteobacteria</taxon>
        <taxon>Candidatus Kentrum</taxon>
    </lineage>
</organism>
<evidence type="ECO:0000313" key="1">
    <source>
        <dbReference type="EMBL" id="VFK36765.1"/>
    </source>
</evidence>
<proteinExistence type="predicted"/>
<reference evidence="2" key="1">
    <citation type="submission" date="2019-02" db="EMBL/GenBank/DDBJ databases">
        <authorList>
            <person name="Gruber-Vodicka R. H."/>
            <person name="Seah K. B. B."/>
        </authorList>
    </citation>
    <scope>NUCLEOTIDE SEQUENCE</scope>
    <source>
        <strain evidence="2">BECK_S1320</strain>
        <strain evidence="1">BECK_S1321</strain>
    </source>
</reference>
<dbReference type="EMBL" id="CAADFU010000006">
    <property type="protein sequence ID" value="VFK40357.1"/>
    <property type="molecule type" value="Genomic_DNA"/>
</dbReference>
<dbReference type="InterPro" id="IPR025455">
    <property type="entry name" value="DUF4276"/>
</dbReference>
<gene>
    <name evidence="2" type="ORF">BECKSD772E_GA0070983_100613</name>
    <name evidence="1" type="ORF">BECKSD772F_GA0070984_100513</name>
</gene>